<comment type="caution">
    <text evidence="7">The sequence shown here is derived from an EMBL/GenBank/DDBJ whole genome shotgun (WGS) entry which is preliminary data.</text>
</comment>
<evidence type="ECO:0000313" key="7">
    <source>
        <dbReference type="EMBL" id="EKA62494.1"/>
    </source>
</evidence>
<dbReference type="EMBL" id="ALWX01000006">
    <property type="protein sequence ID" value="EKA62494.1"/>
    <property type="molecule type" value="Genomic_DNA"/>
</dbReference>
<feature type="transmembrane region" description="Helical" evidence="6">
    <location>
        <begin position="13"/>
        <end position="35"/>
    </location>
</feature>
<keyword evidence="4 6" id="KW-1133">Transmembrane helix</keyword>
<protein>
    <submittedName>
        <fullName evidence="7">Uncharacterized protein</fullName>
    </submittedName>
</protein>
<dbReference type="eggNOG" id="COG3336">
    <property type="taxonomic scope" value="Bacteria"/>
</dbReference>
<gene>
    <name evidence="7" type="ORF">B277_02224</name>
</gene>
<dbReference type="PATRIC" id="fig|1210046.3.peg.432"/>
<evidence type="ECO:0000256" key="3">
    <source>
        <dbReference type="ARBA" id="ARBA00022692"/>
    </source>
</evidence>
<evidence type="ECO:0000256" key="2">
    <source>
        <dbReference type="ARBA" id="ARBA00022475"/>
    </source>
</evidence>
<dbReference type="InterPro" id="IPR019108">
    <property type="entry name" value="Caa3_assmbl_CtaG-rel"/>
</dbReference>
<evidence type="ECO:0000313" key="8">
    <source>
        <dbReference type="Proteomes" id="UP000004474"/>
    </source>
</evidence>
<evidence type="ECO:0000256" key="5">
    <source>
        <dbReference type="ARBA" id="ARBA00023136"/>
    </source>
</evidence>
<dbReference type="Pfam" id="PF09678">
    <property type="entry name" value="Caa3_CtaG"/>
    <property type="match status" value="1"/>
</dbReference>
<keyword evidence="3 6" id="KW-0812">Transmembrane</keyword>
<dbReference type="GO" id="GO:0005886">
    <property type="term" value="C:plasma membrane"/>
    <property type="evidence" value="ECO:0007669"/>
    <property type="project" value="UniProtKB-SubCell"/>
</dbReference>
<comment type="subcellular location">
    <subcellularLocation>
        <location evidence="1">Cell membrane</location>
        <topology evidence="1">Multi-pass membrane protein</topology>
    </subcellularLocation>
</comment>
<keyword evidence="2" id="KW-1003">Cell membrane</keyword>
<reference evidence="7 8" key="1">
    <citation type="journal article" date="2012" name="J. Bacteriol.">
        <title>Genome Sequence of Janibacter hoylei MTCC8307, Isolated from the Stratospheric Air.</title>
        <authorList>
            <person name="Pawar S.P."/>
            <person name="Dhotre D.P."/>
            <person name="Shetty S.A."/>
            <person name="Chowdhury S.P."/>
            <person name="Chaudhari B.L."/>
            <person name="Shouche Y.S."/>
        </authorList>
    </citation>
    <scope>NUCLEOTIDE SEQUENCE [LARGE SCALE GENOMIC DNA]</scope>
    <source>
        <strain evidence="7 8">PVAS-1</strain>
    </source>
</reference>
<sequence>MTDPLADQRTGGAIAWGVGEAPTLVLAIGVAWQWMRSDARESTRRDRRADRDGDAELEAYNRHLAELSRDD</sequence>
<organism evidence="7 8">
    <name type="scientific">Janibacter hoylei PVAS-1</name>
    <dbReference type="NCBI Taxonomy" id="1210046"/>
    <lineage>
        <taxon>Bacteria</taxon>
        <taxon>Bacillati</taxon>
        <taxon>Actinomycetota</taxon>
        <taxon>Actinomycetes</taxon>
        <taxon>Micrococcales</taxon>
        <taxon>Intrasporangiaceae</taxon>
        <taxon>Janibacter</taxon>
    </lineage>
</organism>
<dbReference type="STRING" id="1210046.B277_02224"/>
<dbReference type="Proteomes" id="UP000004474">
    <property type="component" value="Unassembled WGS sequence"/>
</dbReference>
<accession>K1E1A4</accession>
<proteinExistence type="predicted"/>
<keyword evidence="5 6" id="KW-0472">Membrane</keyword>
<name>K1E1A4_9MICO</name>
<evidence type="ECO:0000256" key="6">
    <source>
        <dbReference type="SAM" id="Phobius"/>
    </source>
</evidence>
<dbReference type="OrthoDB" id="4865079at2"/>
<evidence type="ECO:0000256" key="4">
    <source>
        <dbReference type="ARBA" id="ARBA00022989"/>
    </source>
</evidence>
<dbReference type="AlphaFoldDB" id="K1E1A4"/>
<evidence type="ECO:0000256" key="1">
    <source>
        <dbReference type="ARBA" id="ARBA00004651"/>
    </source>
</evidence>